<evidence type="ECO:0000313" key="2">
    <source>
        <dbReference type="EMBL" id="AKG42897.1"/>
    </source>
</evidence>
<feature type="compositionally biased region" description="Basic residues" evidence="1">
    <location>
        <begin position="1"/>
        <end position="13"/>
    </location>
</feature>
<keyword evidence="3" id="KW-1185">Reference proteome</keyword>
<dbReference type="AlphaFoldDB" id="A0A0F7FT79"/>
<protein>
    <submittedName>
        <fullName evidence="2">Uncharacterized protein</fullName>
    </submittedName>
</protein>
<gene>
    <name evidence="2" type="ORF">SXIM_15130</name>
</gene>
<evidence type="ECO:0000313" key="3">
    <source>
        <dbReference type="Proteomes" id="UP000034034"/>
    </source>
</evidence>
<sequence>MTQRGRLSRRRTARMASEYRTGTNRKRAIHQLDDPLGDCGAKEN</sequence>
<organism evidence="2 3">
    <name type="scientific">Streptomyces xiamenensis</name>
    <dbReference type="NCBI Taxonomy" id="408015"/>
    <lineage>
        <taxon>Bacteria</taxon>
        <taxon>Bacillati</taxon>
        <taxon>Actinomycetota</taxon>
        <taxon>Actinomycetes</taxon>
        <taxon>Kitasatosporales</taxon>
        <taxon>Streptomycetaceae</taxon>
        <taxon>Streptomyces</taxon>
    </lineage>
</organism>
<accession>A0A0F7FT79</accession>
<dbReference type="Proteomes" id="UP000034034">
    <property type="component" value="Chromosome"/>
</dbReference>
<dbReference type="EMBL" id="CP009922">
    <property type="protein sequence ID" value="AKG42897.1"/>
    <property type="molecule type" value="Genomic_DNA"/>
</dbReference>
<proteinExistence type="predicted"/>
<evidence type="ECO:0000256" key="1">
    <source>
        <dbReference type="SAM" id="MobiDB-lite"/>
    </source>
</evidence>
<reference evidence="2" key="1">
    <citation type="submission" date="2019-08" db="EMBL/GenBank/DDBJ databases">
        <title>Complete genome sequence of a mangrove-derived Streptomyces xiamenensis.</title>
        <authorList>
            <person name="Xu J."/>
        </authorList>
    </citation>
    <scope>NUCLEOTIDE SEQUENCE</scope>
    <source>
        <strain evidence="2">318</strain>
    </source>
</reference>
<dbReference type="HOGENOM" id="CLU_3222899_0_0_11"/>
<dbReference type="KEGG" id="sxi:SXIM_15130"/>
<feature type="region of interest" description="Disordered" evidence="1">
    <location>
        <begin position="1"/>
        <end position="44"/>
    </location>
</feature>
<name>A0A0F7FT79_9ACTN</name>